<comment type="caution">
    <text evidence="1">The sequence shown here is derived from an EMBL/GenBank/DDBJ whole genome shotgun (WGS) entry which is preliminary data.</text>
</comment>
<proteinExistence type="predicted"/>
<dbReference type="EMBL" id="QTSX02000188">
    <property type="protein sequence ID" value="KAJ9087848.1"/>
    <property type="molecule type" value="Genomic_DNA"/>
</dbReference>
<dbReference type="Proteomes" id="UP001165960">
    <property type="component" value="Unassembled WGS sequence"/>
</dbReference>
<organism evidence="1 2">
    <name type="scientific">Entomophthora muscae</name>
    <dbReference type="NCBI Taxonomy" id="34485"/>
    <lineage>
        <taxon>Eukaryota</taxon>
        <taxon>Fungi</taxon>
        <taxon>Fungi incertae sedis</taxon>
        <taxon>Zoopagomycota</taxon>
        <taxon>Entomophthoromycotina</taxon>
        <taxon>Entomophthoromycetes</taxon>
        <taxon>Entomophthorales</taxon>
        <taxon>Entomophthoraceae</taxon>
        <taxon>Entomophthora</taxon>
    </lineage>
</organism>
<accession>A0ACC2ULE1</accession>
<name>A0ACC2ULE1_9FUNG</name>
<gene>
    <name evidence="1" type="ORF">DSO57_1029015</name>
</gene>
<sequence length="305" mass="34705">MTLNIRTGGMQCMDIGNFYREEVRPIVWLDIVLFVLAIGSIFVNAVLLSFTYNRKPIDTVLISIIACLDLLSAVCIFGGSIWKWASGYAVLQDNSVWCHVNSLVGWSMTLSALNITALLSLVRYLAIVRGMQLWNQYILLLAVGIIFAITFLFSLKQHVNVPLVFPSGMYCAAVWSDDRPISLYLSIIAVVISLVPVFIIPLCYARVTAFYSQVVLHRDQEHIPKKLYRRRNLLILFTSFYIAMILPECLQAFISITFKLKMQPWSDATCKILVFLVTYVNPAFAFHSHKEIKAEVHHMFPFLNP</sequence>
<protein>
    <submittedName>
        <fullName evidence="1">Uncharacterized protein</fullName>
    </submittedName>
</protein>
<evidence type="ECO:0000313" key="1">
    <source>
        <dbReference type="EMBL" id="KAJ9087848.1"/>
    </source>
</evidence>
<reference evidence="1" key="1">
    <citation type="submission" date="2022-04" db="EMBL/GenBank/DDBJ databases">
        <title>Genome of the entomopathogenic fungus Entomophthora muscae.</title>
        <authorList>
            <person name="Elya C."/>
            <person name="Lovett B.R."/>
            <person name="Lee E."/>
            <person name="Macias A.M."/>
            <person name="Hajek A.E."/>
            <person name="De Bivort B.L."/>
            <person name="Kasson M.T."/>
            <person name="De Fine Licht H.H."/>
            <person name="Stajich J.E."/>
        </authorList>
    </citation>
    <scope>NUCLEOTIDE SEQUENCE</scope>
    <source>
        <strain evidence="1">Berkeley</strain>
    </source>
</reference>
<keyword evidence="2" id="KW-1185">Reference proteome</keyword>
<evidence type="ECO:0000313" key="2">
    <source>
        <dbReference type="Proteomes" id="UP001165960"/>
    </source>
</evidence>